<protein>
    <recommendedName>
        <fullName evidence="4 5">Large ribosomal subunit protein bL34</fullName>
    </recommendedName>
</protein>
<accession>A0A136KFT4</accession>
<dbReference type="InterPro" id="IPR000271">
    <property type="entry name" value="Ribosomal_bL34"/>
</dbReference>
<dbReference type="NCBIfam" id="TIGR01030">
    <property type="entry name" value="rpmH_bact"/>
    <property type="match status" value="1"/>
</dbReference>
<evidence type="ECO:0000256" key="3">
    <source>
        <dbReference type="ARBA" id="ARBA00023274"/>
    </source>
</evidence>
<evidence type="ECO:0000313" key="6">
    <source>
        <dbReference type="EMBL" id="KXK08277.1"/>
    </source>
</evidence>
<dbReference type="GO" id="GO:1990904">
    <property type="term" value="C:ribonucleoprotein complex"/>
    <property type="evidence" value="ECO:0007669"/>
    <property type="project" value="UniProtKB-KW"/>
</dbReference>
<organism evidence="6 7">
    <name type="scientific">candidate division WS6 bacterium OLB21</name>
    <dbReference type="NCBI Taxonomy" id="1617427"/>
    <lineage>
        <taxon>Bacteria</taxon>
        <taxon>Candidatus Dojkabacteria</taxon>
    </lineage>
</organism>
<dbReference type="EMBL" id="JYPD01000025">
    <property type="protein sequence ID" value="KXK08277.1"/>
    <property type="molecule type" value="Genomic_DNA"/>
</dbReference>
<evidence type="ECO:0000256" key="2">
    <source>
        <dbReference type="ARBA" id="ARBA00022980"/>
    </source>
</evidence>
<dbReference type="PANTHER" id="PTHR14503:SF4">
    <property type="entry name" value="LARGE RIBOSOMAL SUBUNIT PROTEIN BL34M"/>
    <property type="match status" value="1"/>
</dbReference>
<dbReference type="HAMAP" id="MF_00391">
    <property type="entry name" value="Ribosomal_bL34"/>
    <property type="match status" value="1"/>
</dbReference>
<evidence type="ECO:0000313" key="7">
    <source>
        <dbReference type="Proteomes" id="UP000070449"/>
    </source>
</evidence>
<dbReference type="STRING" id="1617427.UZ20_WS6002000805"/>
<evidence type="ECO:0000256" key="5">
    <source>
        <dbReference type="HAMAP-Rule" id="MF_00391"/>
    </source>
</evidence>
<dbReference type="PROSITE" id="PS00784">
    <property type="entry name" value="RIBOSOMAL_L34"/>
    <property type="match status" value="1"/>
</dbReference>
<comment type="caution">
    <text evidence="6">The sequence shown here is derived from an EMBL/GenBank/DDBJ whole genome shotgun (WGS) entry which is preliminary data.</text>
</comment>
<dbReference type="GO" id="GO:0005840">
    <property type="term" value="C:ribosome"/>
    <property type="evidence" value="ECO:0007669"/>
    <property type="project" value="UniProtKB-KW"/>
</dbReference>
<dbReference type="Proteomes" id="UP000070449">
    <property type="component" value="Unassembled WGS sequence"/>
</dbReference>
<evidence type="ECO:0000256" key="4">
    <source>
        <dbReference type="ARBA" id="ARBA00035177"/>
    </source>
</evidence>
<sequence>MQRVFAETALVWYNYLAMPKRTYQPKKLKRLRKHGFRARMESVGGRRVLKSRRSKSRLDLTVSDEIRSDKKKRISRSR</sequence>
<gene>
    <name evidence="5 6" type="primary">rpmH</name>
    <name evidence="6" type="ORF">UZ20_WS6002000805</name>
</gene>
<keyword evidence="3 5" id="KW-0687">Ribonucleoprotein</keyword>
<dbReference type="FunFam" id="1.10.287.3980:FF:000001">
    <property type="entry name" value="Mitochondrial ribosomal protein L34"/>
    <property type="match status" value="1"/>
</dbReference>
<dbReference type="InterPro" id="IPR020939">
    <property type="entry name" value="Ribosomal_bL34_CS"/>
</dbReference>
<dbReference type="Gene3D" id="1.10.287.3980">
    <property type="match status" value="1"/>
</dbReference>
<dbReference type="Pfam" id="PF00468">
    <property type="entry name" value="Ribosomal_L34"/>
    <property type="match status" value="1"/>
</dbReference>
<dbReference type="GO" id="GO:0006412">
    <property type="term" value="P:translation"/>
    <property type="evidence" value="ECO:0007669"/>
    <property type="project" value="UniProtKB-UniRule"/>
</dbReference>
<dbReference type="PANTHER" id="PTHR14503">
    <property type="entry name" value="MITOCHONDRIAL RIBOSOMAL PROTEIN 34 FAMILY MEMBER"/>
    <property type="match status" value="1"/>
</dbReference>
<dbReference type="AlphaFoldDB" id="A0A136KFT4"/>
<proteinExistence type="inferred from homology"/>
<keyword evidence="2 5" id="KW-0689">Ribosomal protein</keyword>
<name>A0A136KFT4_9BACT</name>
<comment type="similarity">
    <text evidence="1 5">Belongs to the bacterial ribosomal protein bL34 family.</text>
</comment>
<evidence type="ECO:0000256" key="1">
    <source>
        <dbReference type="ARBA" id="ARBA00010111"/>
    </source>
</evidence>
<dbReference type="GO" id="GO:0003735">
    <property type="term" value="F:structural constituent of ribosome"/>
    <property type="evidence" value="ECO:0007669"/>
    <property type="project" value="InterPro"/>
</dbReference>
<reference evidence="6 7" key="1">
    <citation type="submission" date="2015-02" db="EMBL/GenBank/DDBJ databases">
        <title>Improved understanding of the partial-nitritation anammox process through 23 genomes representing the majority of the microbial community.</title>
        <authorList>
            <person name="Speth D.R."/>
            <person name="In T Zandt M."/>
            <person name="Guerrero Cruz S."/>
            <person name="Jetten M.S."/>
            <person name="Dutilh B.E."/>
        </authorList>
    </citation>
    <scope>NUCLEOTIDE SEQUENCE [LARGE SCALE GENOMIC DNA]</scope>
    <source>
        <strain evidence="6">OLB21</strain>
    </source>
</reference>